<dbReference type="PANTHER" id="PTHR43182">
    <property type="entry name" value="COBALT-PRECORRIN-6B C(15)-METHYLTRANSFERASE (DECARBOXYLATING)"/>
    <property type="match status" value="1"/>
</dbReference>
<keyword evidence="3 7" id="KW-0489">Methyltransferase</keyword>
<dbReference type="PANTHER" id="PTHR43182:SF1">
    <property type="entry name" value="COBALT-PRECORRIN-7 C(5)-METHYLTRANSFERASE"/>
    <property type="match status" value="1"/>
</dbReference>
<dbReference type="UniPathway" id="UPA00148"/>
<dbReference type="InterPro" id="IPR025714">
    <property type="entry name" value="Methyltranfer_dom"/>
</dbReference>
<dbReference type="GeneID" id="96779810"/>
<dbReference type="Proteomes" id="UP000433181">
    <property type="component" value="Unassembled WGS sequence"/>
</dbReference>
<dbReference type="AlphaFoldDB" id="A0A6I2UGI0"/>
<evidence type="ECO:0000256" key="4">
    <source>
        <dbReference type="ARBA" id="ARBA00022679"/>
    </source>
</evidence>
<protein>
    <submittedName>
        <fullName evidence="7">Precorrin-6Y C5,15-methyltransferase (Decarboxylating) subunit CbiT</fullName>
    </submittedName>
</protein>
<organism evidence="7 8">
    <name type="scientific">Anaerovibrio slackiae</name>
    <dbReference type="NCBI Taxonomy" id="2652309"/>
    <lineage>
        <taxon>Bacteria</taxon>
        <taxon>Bacillati</taxon>
        <taxon>Bacillota</taxon>
        <taxon>Negativicutes</taxon>
        <taxon>Selenomonadales</taxon>
        <taxon>Selenomonadaceae</taxon>
        <taxon>Anaerovibrio</taxon>
    </lineage>
</organism>
<evidence type="ECO:0000313" key="8">
    <source>
        <dbReference type="Proteomes" id="UP000433181"/>
    </source>
</evidence>
<dbReference type="CDD" id="cd02440">
    <property type="entry name" value="AdoMet_MTases"/>
    <property type="match status" value="1"/>
</dbReference>
<dbReference type="InterPro" id="IPR014008">
    <property type="entry name" value="Cbl_synth_MTase_CbiT"/>
</dbReference>
<dbReference type="InterPro" id="IPR029063">
    <property type="entry name" value="SAM-dependent_MTases_sf"/>
</dbReference>
<dbReference type="Gene3D" id="3.40.50.150">
    <property type="entry name" value="Vaccinia Virus protein VP39"/>
    <property type="match status" value="1"/>
</dbReference>
<comment type="pathway">
    <text evidence="1">Cofactor biosynthesis; adenosylcobalamin biosynthesis.</text>
</comment>
<evidence type="ECO:0000256" key="3">
    <source>
        <dbReference type="ARBA" id="ARBA00022603"/>
    </source>
</evidence>
<dbReference type="SUPFAM" id="SSF53335">
    <property type="entry name" value="S-adenosyl-L-methionine-dependent methyltransferases"/>
    <property type="match status" value="1"/>
</dbReference>
<dbReference type="GO" id="GO:0008276">
    <property type="term" value="F:protein methyltransferase activity"/>
    <property type="evidence" value="ECO:0007669"/>
    <property type="project" value="InterPro"/>
</dbReference>
<dbReference type="GO" id="GO:0032259">
    <property type="term" value="P:methylation"/>
    <property type="evidence" value="ECO:0007669"/>
    <property type="project" value="UniProtKB-KW"/>
</dbReference>
<dbReference type="GO" id="GO:0009236">
    <property type="term" value="P:cobalamin biosynthetic process"/>
    <property type="evidence" value="ECO:0007669"/>
    <property type="project" value="UniProtKB-UniPathway"/>
</dbReference>
<proteinExistence type="predicted"/>
<evidence type="ECO:0000259" key="6">
    <source>
        <dbReference type="Pfam" id="PF13847"/>
    </source>
</evidence>
<keyword evidence="2" id="KW-0169">Cobalamin biosynthesis</keyword>
<dbReference type="InterPro" id="IPR050714">
    <property type="entry name" value="Cobalamin_biosynth_MTase"/>
</dbReference>
<dbReference type="EMBL" id="VUNR01000037">
    <property type="protein sequence ID" value="MSU09857.1"/>
    <property type="molecule type" value="Genomic_DNA"/>
</dbReference>
<dbReference type="RefSeq" id="WP_154408020.1">
    <property type="nucleotide sequence ID" value="NZ_VUNR01000037.1"/>
</dbReference>
<keyword evidence="5" id="KW-0949">S-adenosyl-L-methionine</keyword>
<evidence type="ECO:0000313" key="7">
    <source>
        <dbReference type="EMBL" id="MSU09857.1"/>
    </source>
</evidence>
<evidence type="ECO:0000256" key="1">
    <source>
        <dbReference type="ARBA" id="ARBA00004953"/>
    </source>
</evidence>
<gene>
    <name evidence="7" type="primary">cbiT</name>
    <name evidence="7" type="ORF">FYJ84_12830</name>
</gene>
<sequence length="196" mass="21215">MKGKWGIGIPDTEFIRGKVPMTKQEIRILTIAKAGIKQGDIVLDVGAGTGSLSCEAAMQAGNDGMVYAIERNPEGIGLIAANAEKFGLDNVHIIHAEAPAGMDELPRLDAVLIGGSGKRLEPILDRAGELLKTGGRIILNCITVQTLMQCLNYMRASELYKYETVQVQVNRWEQVGSYDMAKAANPIFIVACEKIK</sequence>
<feature type="domain" description="Methyltransferase" evidence="6">
    <location>
        <begin position="37"/>
        <end position="148"/>
    </location>
</feature>
<reference evidence="7 8" key="1">
    <citation type="submission" date="2019-08" db="EMBL/GenBank/DDBJ databases">
        <title>In-depth cultivation of the pig gut microbiome towards novel bacterial diversity and tailored functional studies.</title>
        <authorList>
            <person name="Wylensek D."/>
            <person name="Hitch T.C.A."/>
            <person name="Clavel T."/>
        </authorList>
    </citation>
    <scope>NUCLEOTIDE SEQUENCE [LARGE SCALE GENOMIC DNA]</scope>
    <source>
        <strain evidence="7 8">WCA-693-APC-5D-A</strain>
    </source>
</reference>
<keyword evidence="4 7" id="KW-0808">Transferase</keyword>
<keyword evidence="8" id="KW-1185">Reference proteome</keyword>
<evidence type="ECO:0000256" key="2">
    <source>
        <dbReference type="ARBA" id="ARBA00022573"/>
    </source>
</evidence>
<dbReference type="Pfam" id="PF13847">
    <property type="entry name" value="Methyltransf_31"/>
    <property type="match status" value="1"/>
</dbReference>
<evidence type="ECO:0000256" key="5">
    <source>
        <dbReference type="ARBA" id="ARBA00022691"/>
    </source>
</evidence>
<name>A0A6I2UGI0_9FIRM</name>
<accession>A0A6I2UGI0</accession>
<comment type="caution">
    <text evidence="7">The sequence shown here is derived from an EMBL/GenBank/DDBJ whole genome shotgun (WGS) entry which is preliminary data.</text>
</comment>
<dbReference type="NCBIfam" id="TIGR02469">
    <property type="entry name" value="CbiT"/>
    <property type="match status" value="1"/>
</dbReference>